<reference evidence="3" key="1">
    <citation type="journal article" date="2019" name="Int. J. Syst. Evol. Microbiol.">
        <title>The Global Catalogue of Microorganisms (GCM) 10K type strain sequencing project: providing services to taxonomists for standard genome sequencing and annotation.</title>
        <authorList>
            <consortium name="The Broad Institute Genomics Platform"/>
            <consortium name="The Broad Institute Genome Sequencing Center for Infectious Disease"/>
            <person name="Wu L."/>
            <person name="Ma J."/>
        </authorList>
    </citation>
    <scope>NUCLEOTIDE SEQUENCE [LARGE SCALE GENOMIC DNA]</scope>
    <source>
        <strain evidence="3">CCTCC AB 2017081</strain>
    </source>
</reference>
<proteinExistence type="predicted"/>
<feature type="signal peptide" evidence="1">
    <location>
        <begin position="1"/>
        <end position="25"/>
    </location>
</feature>
<gene>
    <name evidence="2" type="ORF">ACFOSB_08535</name>
</gene>
<evidence type="ECO:0000313" key="3">
    <source>
        <dbReference type="Proteomes" id="UP001595803"/>
    </source>
</evidence>
<keyword evidence="1" id="KW-0732">Signal</keyword>
<feature type="chain" id="PRO_5046712933" evidence="1">
    <location>
        <begin position="26"/>
        <end position="192"/>
    </location>
</feature>
<evidence type="ECO:0000313" key="2">
    <source>
        <dbReference type="EMBL" id="MFC3832899.1"/>
    </source>
</evidence>
<dbReference type="RefSeq" id="WP_322474788.1">
    <property type="nucleotide sequence ID" value="NZ_JBHRZG010000009.1"/>
</dbReference>
<evidence type="ECO:0000256" key="1">
    <source>
        <dbReference type="SAM" id="SignalP"/>
    </source>
</evidence>
<dbReference type="Proteomes" id="UP001595803">
    <property type="component" value="Unassembled WGS sequence"/>
</dbReference>
<comment type="caution">
    <text evidence="2">The sequence shown here is derived from an EMBL/GenBank/DDBJ whole genome shotgun (WGS) entry which is preliminary data.</text>
</comment>
<organism evidence="2 3">
    <name type="scientific">Deinococcus rufus</name>
    <dbReference type="NCBI Taxonomy" id="2136097"/>
    <lineage>
        <taxon>Bacteria</taxon>
        <taxon>Thermotogati</taxon>
        <taxon>Deinococcota</taxon>
        <taxon>Deinococci</taxon>
        <taxon>Deinococcales</taxon>
        <taxon>Deinococcaceae</taxon>
        <taxon>Deinococcus</taxon>
    </lineage>
</organism>
<protein>
    <submittedName>
        <fullName evidence="2">Uncharacterized protein</fullName>
    </submittedName>
</protein>
<keyword evidence="3" id="KW-1185">Reference proteome</keyword>
<dbReference type="EMBL" id="JBHRZG010000009">
    <property type="protein sequence ID" value="MFC3832899.1"/>
    <property type="molecule type" value="Genomic_DNA"/>
</dbReference>
<sequence>MHTTLTRALTLAALGTVLAPLTALAQASTQRAPETRPVGDIPDNQAFVRYTNAAGGYSLEVPEGWARAVAGTHVTFTSKLGALELWTTRAPGRGVPTPSGVRALELPALAKRLPNLKVSAVSAETLPAGPAVRARFTSTGPVNAVTGRAAVLENDLYVVPHGGQRYLLRLSAPLGSDNVDAWKQMADSLRWR</sequence>
<name>A0ABV7Z9V0_9DEIO</name>
<accession>A0ABV7Z9V0</accession>